<sequence length="384" mass="39427">MIALTPAISNDLASDLQHSAAALQQRAVELTDYVANPIQTWIDTFETAAINLQSLAAQYQNHPLIVPQQLAANFLQYAYEYVQPYTKAATNAVNFYLGTNPHDFVGFMQQAFAAALAGNFSGSQGAVTDLYEALWISPLVGIGYPLETIPQILNPITQNLANTSDYLTTTALTNVGAAVTLGLPGVLDVALGTSLQNVYDSFAAGDAVGGVINAVDIPGELTNAFLNGSLAANGTYSGGLLSDGASGIFKAIGITTAQGLAEKIVAPGAQNIMTGGSLSYALGYLLNLLTTGFPTPQTVFDNLVNWVQTYLLGGFSGAAAATSPAVGSIVGAFNPADVFNGGSAMASLAAELPGLSADVGNIAGRLGADLASVLPGMILSVLHF</sequence>
<organism evidence="1 2">
    <name type="scientific">Mycobacterium malmoense</name>
    <dbReference type="NCBI Taxonomy" id="1780"/>
    <lineage>
        <taxon>Bacteria</taxon>
        <taxon>Bacillati</taxon>
        <taxon>Actinomycetota</taxon>
        <taxon>Actinomycetes</taxon>
        <taxon>Mycobacteriales</taxon>
        <taxon>Mycobacteriaceae</taxon>
        <taxon>Mycobacterium</taxon>
    </lineage>
</organism>
<evidence type="ECO:0000313" key="2">
    <source>
        <dbReference type="Proteomes" id="UP000243140"/>
    </source>
</evidence>
<accession>A0ABX3SSN8</accession>
<comment type="caution">
    <text evidence="1">The sequence shown here is derived from an EMBL/GenBank/DDBJ whole genome shotgun (WGS) entry which is preliminary data.</text>
</comment>
<name>A0ABX3SSN8_MYCMA</name>
<dbReference type="Proteomes" id="UP000243140">
    <property type="component" value="Unassembled WGS sequence"/>
</dbReference>
<dbReference type="EMBL" id="MVHV01000011">
    <property type="protein sequence ID" value="ORA82032.1"/>
    <property type="molecule type" value="Genomic_DNA"/>
</dbReference>
<evidence type="ECO:0008006" key="3">
    <source>
        <dbReference type="Google" id="ProtNLM"/>
    </source>
</evidence>
<proteinExistence type="predicted"/>
<protein>
    <recommendedName>
        <fullName evidence="3">PE domain-containing protein</fullName>
    </recommendedName>
</protein>
<gene>
    <name evidence="1" type="ORF">BST29_12570</name>
</gene>
<evidence type="ECO:0000313" key="1">
    <source>
        <dbReference type="EMBL" id="ORA82032.1"/>
    </source>
</evidence>
<reference evidence="1 2" key="1">
    <citation type="submission" date="2017-02" db="EMBL/GenBank/DDBJ databases">
        <title>The new phylogeny of genus Mycobacterium.</title>
        <authorList>
            <person name="Tortoli E."/>
            <person name="Trovato A."/>
            <person name="Cirillo D.M."/>
        </authorList>
    </citation>
    <scope>NUCLEOTIDE SEQUENCE [LARGE SCALE GENOMIC DNA]</scope>
    <source>
        <strain evidence="1 2">IP1130001</strain>
    </source>
</reference>
<keyword evidence="2" id="KW-1185">Reference proteome</keyword>